<feature type="transmembrane region" description="Helical" evidence="1">
    <location>
        <begin position="106"/>
        <end position="125"/>
    </location>
</feature>
<organism evidence="3 4">
    <name type="scientific">Lactobacillus kalixensis DSM 16043</name>
    <dbReference type="NCBI Taxonomy" id="1423763"/>
    <lineage>
        <taxon>Bacteria</taxon>
        <taxon>Bacillati</taxon>
        <taxon>Bacillota</taxon>
        <taxon>Bacilli</taxon>
        <taxon>Lactobacillales</taxon>
        <taxon>Lactobacillaceae</taxon>
        <taxon>Lactobacillus</taxon>
    </lineage>
</organism>
<dbReference type="STRING" id="1423763.FC46_GL000594"/>
<keyword evidence="1" id="KW-1133">Transmembrane helix</keyword>
<comment type="caution">
    <text evidence="3">The sequence shown here is derived from an EMBL/GenBank/DDBJ whole genome shotgun (WGS) entry which is preliminary data.</text>
</comment>
<protein>
    <recommendedName>
        <fullName evidence="2">Zinc-ribbon domain-containing protein</fullName>
    </recommendedName>
</protein>
<name>A0A0R1UJY8_9LACO</name>
<dbReference type="PATRIC" id="fig|1423763.3.peg.598"/>
<proteinExistence type="predicted"/>
<accession>A0A0R1UJY8</accession>
<dbReference type="OrthoDB" id="2249789at2"/>
<evidence type="ECO:0000313" key="4">
    <source>
        <dbReference type="Proteomes" id="UP000051036"/>
    </source>
</evidence>
<dbReference type="AlphaFoldDB" id="A0A0R1UJY8"/>
<evidence type="ECO:0000313" key="3">
    <source>
        <dbReference type="EMBL" id="KRL89691.1"/>
    </source>
</evidence>
<keyword evidence="1" id="KW-0472">Membrane</keyword>
<keyword evidence="4" id="KW-1185">Reference proteome</keyword>
<feature type="domain" description="Zinc-ribbon" evidence="2">
    <location>
        <begin position="196"/>
        <end position="217"/>
    </location>
</feature>
<dbReference type="Proteomes" id="UP000051036">
    <property type="component" value="Unassembled WGS sequence"/>
</dbReference>
<dbReference type="EMBL" id="AZFM01000019">
    <property type="protein sequence ID" value="KRL89691.1"/>
    <property type="molecule type" value="Genomic_DNA"/>
</dbReference>
<evidence type="ECO:0000256" key="1">
    <source>
        <dbReference type="SAM" id="Phobius"/>
    </source>
</evidence>
<reference evidence="3 4" key="1">
    <citation type="journal article" date="2015" name="Genome Announc.">
        <title>Expanding the biotechnology potential of lactobacilli through comparative genomics of 213 strains and associated genera.</title>
        <authorList>
            <person name="Sun Z."/>
            <person name="Harris H.M."/>
            <person name="McCann A."/>
            <person name="Guo C."/>
            <person name="Argimon S."/>
            <person name="Zhang W."/>
            <person name="Yang X."/>
            <person name="Jeffery I.B."/>
            <person name="Cooney J.C."/>
            <person name="Kagawa T.F."/>
            <person name="Liu W."/>
            <person name="Song Y."/>
            <person name="Salvetti E."/>
            <person name="Wrobel A."/>
            <person name="Rasinkangas P."/>
            <person name="Parkhill J."/>
            <person name="Rea M.C."/>
            <person name="O'Sullivan O."/>
            <person name="Ritari J."/>
            <person name="Douillard F.P."/>
            <person name="Paul Ross R."/>
            <person name="Yang R."/>
            <person name="Briner A.E."/>
            <person name="Felis G.E."/>
            <person name="de Vos W.M."/>
            <person name="Barrangou R."/>
            <person name="Klaenhammer T.R."/>
            <person name="Caufield P.W."/>
            <person name="Cui Y."/>
            <person name="Zhang H."/>
            <person name="O'Toole P.W."/>
        </authorList>
    </citation>
    <scope>NUCLEOTIDE SEQUENCE [LARGE SCALE GENOMIC DNA]</scope>
    <source>
        <strain evidence="3 4">DSM 16043</strain>
    </source>
</reference>
<gene>
    <name evidence="3" type="ORF">FC46_GL000594</name>
</gene>
<sequence>MSLDKMGTNNRSIADAQGNKFSVSLLFFWIKGSMLIDDNTIHIDMPNTAFFGLIPTGKKRENLPFQAISNVSTNNYVKISNVVWGVIFALAGFGLMQSSTPGSDGMGFPGFLLLLVGIIVALAGIKTEVIFERSGLSETIAVPFFESGKLNNFAEDAENKLQKYQVDRNNRIQNQAQTSPNNASVQANATENGQKFCPKCGTQVTAEAAFCTKCGYKFQ</sequence>
<keyword evidence="1" id="KW-0812">Transmembrane</keyword>
<dbReference type="RefSeq" id="WP_057799002.1">
    <property type="nucleotide sequence ID" value="NZ_AZFM01000019.1"/>
</dbReference>
<dbReference type="InterPro" id="IPR026870">
    <property type="entry name" value="Zinc_ribbon_dom"/>
</dbReference>
<feature type="transmembrane region" description="Helical" evidence="1">
    <location>
        <begin position="82"/>
        <end position="100"/>
    </location>
</feature>
<evidence type="ECO:0000259" key="2">
    <source>
        <dbReference type="Pfam" id="PF13240"/>
    </source>
</evidence>
<dbReference type="Pfam" id="PF13240">
    <property type="entry name" value="Zn_Ribbon_1"/>
    <property type="match status" value="1"/>
</dbReference>